<feature type="domain" description="EF-hand" evidence="4">
    <location>
        <begin position="183"/>
        <end position="218"/>
    </location>
</feature>
<evidence type="ECO:0000313" key="5">
    <source>
        <dbReference type="EMBL" id="KAJ3183397.1"/>
    </source>
</evidence>
<name>A0AAD5XT01_9FUNG</name>
<dbReference type="Proteomes" id="UP001212152">
    <property type="component" value="Unassembled WGS sequence"/>
</dbReference>
<dbReference type="PROSITE" id="PS50222">
    <property type="entry name" value="EF_HAND_2"/>
    <property type="match status" value="4"/>
</dbReference>
<accession>A0AAD5XT01</accession>
<evidence type="ECO:0000313" key="6">
    <source>
        <dbReference type="Proteomes" id="UP001212152"/>
    </source>
</evidence>
<dbReference type="InterPro" id="IPR018247">
    <property type="entry name" value="EF_Hand_1_Ca_BS"/>
</dbReference>
<dbReference type="EMBL" id="JADGJQ010000006">
    <property type="protein sequence ID" value="KAJ3183397.1"/>
    <property type="molecule type" value="Genomic_DNA"/>
</dbReference>
<keyword evidence="1" id="KW-0677">Repeat</keyword>
<feature type="compositionally biased region" description="Gly residues" evidence="3">
    <location>
        <begin position="42"/>
        <end position="58"/>
    </location>
</feature>
<dbReference type="SMART" id="SM00054">
    <property type="entry name" value="EFh"/>
    <property type="match status" value="4"/>
</dbReference>
<sequence>MGATTGVAAADAIASHRIAGAQSARRLSVAATGRRESASQDAGGGSGGGGGSTGMGGGIGSGGVRMSAAAAGNAGGMAAATRRISTLGGSLWGAPPEIRKPMQRVELSSEQKEAIKDVFNLFDTDGSGDVDVTELQILMRALGLDPQPGEAEQLAATFDKDGDPTLNFDEFLQLMSAKMGEQDSRESMLKSFKVFDTEGRGKIGLKELRRVAQDLGDDPTDQELLEMLRECDHDKDGEINFDDWVRVMAKSII</sequence>
<dbReference type="GO" id="GO:0005509">
    <property type="term" value="F:calcium ion binding"/>
    <property type="evidence" value="ECO:0007669"/>
    <property type="project" value="InterPro"/>
</dbReference>
<dbReference type="CDD" id="cd00051">
    <property type="entry name" value="EFh"/>
    <property type="match status" value="1"/>
</dbReference>
<dbReference type="FunFam" id="1.10.238.10:FF:000003">
    <property type="entry name" value="Calmodulin A"/>
    <property type="match status" value="1"/>
</dbReference>
<dbReference type="PROSITE" id="PS00018">
    <property type="entry name" value="EF_HAND_1"/>
    <property type="match status" value="2"/>
</dbReference>
<evidence type="ECO:0000256" key="2">
    <source>
        <dbReference type="ARBA" id="ARBA00022837"/>
    </source>
</evidence>
<organism evidence="5 6">
    <name type="scientific">Geranomyces variabilis</name>
    <dbReference type="NCBI Taxonomy" id="109894"/>
    <lineage>
        <taxon>Eukaryota</taxon>
        <taxon>Fungi</taxon>
        <taxon>Fungi incertae sedis</taxon>
        <taxon>Chytridiomycota</taxon>
        <taxon>Chytridiomycota incertae sedis</taxon>
        <taxon>Chytridiomycetes</taxon>
        <taxon>Spizellomycetales</taxon>
        <taxon>Powellomycetaceae</taxon>
        <taxon>Geranomyces</taxon>
    </lineage>
</organism>
<evidence type="ECO:0000259" key="4">
    <source>
        <dbReference type="PROSITE" id="PS50222"/>
    </source>
</evidence>
<gene>
    <name evidence="5" type="primary">CETN4</name>
    <name evidence="5" type="ORF">HDU87_006716</name>
</gene>
<dbReference type="InterPro" id="IPR050145">
    <property type="entry name" value="Centrin_CML-like"/>
</dbReference>
<proteinExistence type="predicted"/>
<dbReference type="InterPro" id="IPR011992">
    <property type="entry name" value="EF-hand-dom_pair"/>
</dbReference>
<feature type="domain" description="EF-hand" evidence="4">
    <location>
        <begin position="219"/>
        <end position="253"/>
    </location>
</feature>
<dbReference type="PANTHER" id="PTHR23050">
    <property type="entry name" value="CALCIUM BINDING PROTEIN"/>
    <property type="match status" value="1"/>
</dbReference>
<evidence type="ECO:0000256" key="1">
    <source>
        <dbReference type="ARBA" id="ARBA00022737"/>
    </source>
</evidence>
<keyword evidence="2" id="KW-0106">Calcium</keyword>
<dbReference type="Gene3D" id="1.10.238.10">
    <property type="entry name" value="EF-hand"/>
    <property type="match status" value="2"/>
</dbReference>
<dbReference type="InterPro" id="IPR002048">
    <property type="entry name" value="EF_hand_dom"/>
</dbReference>
<feature type="domain" description="EF-hand" evidence="4">
    <location>
        <begin position="146"/>
        <end position="181"/>
    </location>
</feature>
<dbReference type="SUPFAM" id="SSF47473">
    <property type="entry name" value="EF-hand"/>
    <property type="match status" value="1"/>
</dbReference>
<keyword evidence="6" id="KW-1185">Reference proteome</keyword>
<dbReference type="AlphaFoldDB" id="A0AAD5XT01"/>
<evidence type="ECO:0000256" key="3">
    <source>
        <dbReference type="SAM" id="MobiDB-lite"/>
    </source>
</evidence>
<feature type="region of interest" description="Disordered" evidence="3">
    <location>
        <begin position="19"/>
        <end position="58"/>
    </location>
</feature>
<dbReference type="Pfam" id="PF13499">
    <property type="entry name" value="EF-hand_7"/>
    <property type="match status" value="2"/>
</dbReference>
<protein>
    <submittedName>
        <fullName evidence="5">Centrin-4</fullName>
    </submittedName>
</protein>
<comment type="caution">
    <text evidence="5">The sequence shown here is derived from an EMBL/GenBank/DDBJ whole genome shotgun (WGS) entry which is preliminary data.</text>
</comment>
<feature type="domain" description="EF-hand" evidence="4">
    <location>
        <begin position="110"/>
        <end position="145"/>
    </location>
</feature>
<reference evidence="5" key="1">
    <citation type="submission" date="2020-05" db="EMBL/GenBank/DDBJ databases">
        <title>Phylogenomic resolution of chytrid fungi.</title>
        <authorList>
            <person name="Stajich J.E."/>
            <person name="Amses K."/>
            <person name="Simmons R."/>
            <person name="Seto K."/>
            <person name="Myers J."/>
            <person name="Bonds A."/>
            <person name="Quandt C.A."/>
            <person name="Barry K."/>
            <person name="Liu P."/>
            <person name="Grigoriev I."/>
            <person name="Longcore J.E."/>
            <person name="James T.Y."/>
        </authorList>
    </citation>
    <scope>NUCLEOTIDE SEQUENCE</scope>
    <source>
        <strain evidence="5">JEL0379</strain>
    </source>
</reference>